<gene>
    <name evidence="2" type="ORF">BGZ97_003129</name>
</gene>
<dbReference type="EMBL" id="JAAAIN010001726">
    <property type="protein sequence ID" value="KAG0300632.1"/>
    <property type="molecule type" value="Genomic_DNA"/>
</dbReference>
<dbReference type="AlphaFoldDB" id="A0A9P6QW33"/>
<evidence type="ECO:0000256" key="1">
    <source>
        <dbReference type="SAM" id="MobiDB-lite"/>
    </source>
</evidence>
<sequence>HQKHCTFFKRDLELTTRATHNTAVSRQSTPAKQQALHRQRRRDLLTPTDDPVADTALGQSVASMGHLIKTLDRFDKQLAQNSKVVDGINEQMEWGTDQTEEIRTQNASLQARTDSIDIDLEMAKDQLETFAGRQQKVERGV</sequence>
<keyword evidence="3" id="KW-1185">Reference proteome</keyword>
<reference evidence="2" key="1">
    <citation type="journal article" date="2020" name="Fungal Divers.">
        <title>Resolving the Mortierellaceae phylogeny through synthesis of multi-gene phylogenetics and phylogenomics.</title>
        <authorList>
            <person name="Vandepol N."/>
            <person name="Liber J."/>
            <person name="Desiro A."/>
            <person name="Na H."/>
            <person name="Kennedy M."/>
            <person name="Barry K."/>
            <person name="Grigoriev I.V."/>
            <person name="Miller A.N."/>
            <person name="O'Donnell K."/>
            <person name="Stajich J.E."/>
            <person name="Bonito G."/>
        </authorList>
    </citation>
    <scope>NUCLEOTIDE SEQUENCE</scope>
    <source>
        <strain evidence="2">NVP60</strain>
    </source>
</reference>
<proteinExistence type="predicted"/>
<protein>
    <submittedName>
        <fullName evidence="2">Uncharacterized protein</fullName>
    </submittedName>
</protein>
<organism evidence="2 3">
    <name type="scientific">Linnemannia gamsii</name>
    <dbReference type="NCBI Taxonomy" id="64522"/>
    <lineage>
        <taxon>Eukaryota</taxon>
        <taxon>Fungi</taxon>
        <taxon>Fungi incertae sedis</taxon>
        <taxon>Mucoromycota</taxon>
        <taxon>Mortierellomycotina</taxon>
        <taxon>Mortierellomycetes</taxon>
        <taxon>Mortierellales</taxon>
        <taxon>Mortierellaceae</taxon>
        <taxon>Linnemannia</taxon>
    </lineage>
</organism>
<accession>A0A9P6QW33</accession>
<feature type="non-terminal residue" evidence="2">
    <location>
        <position position="1"/>
    </location>
</feature>
<evidence type="ECO:0000313" key="2">
    <source>
        <dbReference type="EMBL" id="KAG0300632.1"/>
    </source>
</evidence>
<comment type="caution">
    <text evidence="2">The sequence shown here is derived from an EMBL/GenBank/DDBJ whole genome shotgun (WGS) entry which is preliminary data.</text>
</comment>
<feature type="compositionally biased region" description="Polar residues" evidence="1">
    <location>
        <begin position="20"/>
        <end position="32"/>
    </location>
</feature>
<dbReference type="Proteomes" id="UP000823405">
    <property type="component" value="Unassembled WGS sequence"/>
</dbReference>
<feature type="region of interest" description="Disordered" evidence="1">
    <location>
        <begin position="20"/>
        <end position="52"/>
    </location>
</feature>
<name>A0A9P6QW33_9FUNG</name>
<evidence type="ECO:0000313" key="3">
    <source>
        <dbReference type="Proteomes" id="UP000823405"/>
    </source>
</evidence>